<feature type="compositionally biased region" description="Low complexity" evidence="1">
    <location>
        <begin position="348"/>
        <end position="357"/>
    </location>
</feature>
<proteinExistence type="predicted"/>
<protein>
    <submittedName>
        <fullName evidence="2">Uncharacterized protein</fullName>
    </submittedName>
</protein>
<evidence type="ECO:0000256" key="1">
    <source>
        <dbReference type="SAM" id="MobiDB-lite"/>
    </source>
</evidence>
<dbReference type="OrthoDB" id="10382127at2759"/>
<name>A0A6A6G5M4_9PEZI</name>
<feature type="compositionally biased region" description="Polar residues" evidence="1">
    <location>
        <begin position="416"/>
        <end position="434"/>
    </location>
</feature>
<feature type="compositionally biased region" description="Low complexity" evidence="1">
    <location>
        <begin position="15"/>
        <end position="40"/>
    </location>
</feature>
<dbReference type="EMBL" id="ML992511">
    <property type="protein sequence ID" value="KAF2220924.1"/>
    <property type="molecule type" value="Genomic_DNA"/>
</dbReference>
<feature type="compositionally biased region" description="Polar residues" evidence="1">
    <location>
        <begin position="1"/>
        <end position="14"/>
    </location>
</feature>
<feature type="compositionally biased region" description="Polar residues" evidence="1">
    <location>
        <begin position="82"/>
        <end position="92"/>
    </location>
</feature>
<keyword evidence="3" id="KW-1185">Reference proteome</keyword>
<feature type="region of interest" description="Disordered" evidence="1">
    <location>
        <begin position="306"/>
        <end position="501"/>
    </location>
</feature>
<dbReference type="AlphaFoldDB" id="A0A6A6G5M4"/>
<accession>A0A6A6G5M4</accession>
<organism evidence="2 3">
    <name type="scientific">Elsinoe ampelina</name>
    <dbReference type="NCBI Taxonomy" id="302913"/>
    <lineage>
        <taxon>Eukaryota</taxon>
        <taxon>Fungi</taxon>
        <taxon>Dikarya</taxon>
        <taxon>Ascomycota</taxon>
        <taxon>Pezizomycotina</taxon>
        <taxon>Dothideomycetes</taxon>
        <taxon>Dothideomycetidae</taxon>
        <taxon>Myriangiales</taxon>
        <taxon>Elsinoaceae</taxon>
        <taxon>Elsinoe</taxon>
    </lineage>
</organism>
<dbReference type="Proteomes" id="UP000799538">
    <property type="component" value="Unassembled WGS sequence"/>
</dbReference>
<evidence type="ECO:0000313" key="2">
    <source>
        <dbReference type="EMBL" id="KAF2220924.1"/>
    </source>
</evidence>
<evidence type="ECO:0000313" key="3">
    <source>
        <dbReference type="Proteomes" id="UP000799538"/>
    </source>
</evidence>
<reference evidence="3" key="1">
    <citation type="journal article" date="2020" name="Stud. Mycol.">
        <title>101 Dothideomycetes genomes: A test case for predicting lifestyles and emergence of pathogens.</title>
        <authorList>
            <person name="Haridas S."/>
            <person name="Albert R."/>
            <person name="Binder M."/>
            <person name="Bloem J."/>
            <person name="LaButti K."/>
            <person name="Salamov A."/>
            <person name="Andreopoulos B."/>
            <person name="Baker S."/>
            <person name="Barry K."/>
            <person name="Bills G."/>
            <person name="Bluhm B."/>
            <person name="Cannon C."/>
            <person name="Castanera R."/>
            <person name="Culley D."/>
            <person name="Daum C."/>
            <person name="Ezra D."/>
            <person name="Gonzalez J."/>
            <person name="Henrissat B."/>
            <person name="Kuo A."/>
            <person name="Liang C."/>
            <person name="Lipzen A."/>
            <person name="Lutzoni F."/>
            <person name="Magnuson J."/>
            <person name="Mondo S."/>
            <person name="Nolan M."/>
            <person name="Ohm R."/>
            <person name="Pangilinan J."/>
            <person name="Park H.-J."/>
            <person name="Ramirez L."/>
            <person name="Alfaro M."/>
            <person name="Sun H."/>
            <person name="Tritt A."/>
            <person name="Yoshinaga Y."/>
            <person name="Zwiers L.-H."/>
            <person name="Turgeon B."/>
            <person name="Goodwin S."/>
            <person name="Spatafora J."/>
            <person name="Crous P."/>
            <person name="Grigoriev I."/>
        </authorList>
    </citation>
    <scope>NUCLEOTIDE SEQUENCE [LARGE SCALE GENOMIC DNA]</scope>
    <source>
        <strain evidence="3">CECT 20119</strain>
    </source>
</reference>
<sequence>MTTTISATSSLETDTSGTAASSSGSTSTETVSTSSEGVSAIPRRSQKVAKTPDVRVDEPTPISERPTTPTARKSSLRGPNTPRKNVSVSTPEKGQHEVISIPPEEMHYGAIRQEMKEESVRLRKRLSQVDDYTALKMAERFHKNVEMTELNRLYGLPDEDNASPEKQTRWSLFGSHERRFGTVPPTKATRRRQENIHTKAPDEVPKDLRKSSEVMNIVAEGADPELAENLRQAGCSNTTLQPELPGRLLMYQEQIRRASDTTERHSVAELSRNLRRVPSQGGVRTGVGGRVQRERNEQAIARKAADAPLHPLTPRRAPVTPTNHLIRAAPSQSRGSEGLTHVSPNTIRSTASSSRSARQVESGTRRKENIPVREGIGRTGPALPVVKTSPTTATADPMARLQQPPSVSITELEGDGNTSDSSDEGPTTPRQSNRYRPANDVVAELSPGAEQQDSAPGPASPVTSPALQSLRRVARSPTPTRGRSSLPRSSEGTVGARRRGT</sequence>
<feature type="compositionally biased region" description="Polar residues" evidence="1">
    <location>
        <begin position="477"/>
        <end position="492"/>
    </location>
</feature>
<feature type="region of interest" description="Disordered" evidence="1">
    <location>
        <begin position="1"/>
        <end position="97"/>
    </location>
</feature>
<gene>
    <name evidence="2" type="ORF">BDZ85DRAFT_21720</name>
</gene>